<proteinExistence type="inferred from homology"/>
<keyword evidence="12" id="KW-0675">Receptor</keyword>
<evidence type="ECO:0000256" key="5">
    <source>
        <dbReference type="ARBA" id="ARBA00022692"/>
    </source>
</evidence>
<dbReference type="Gene3D" id="3.80.10.10">
    <property type="entry name" value="Ribonuclease Inhibitor"/>
    <property type="match status" value="3"/>
</dbReference>
<dbReference type="GO" id="GO:0005886">
    <property type="term" value="C:plasma membrane"/>
    <property type="evidence" value="ECO:0007669"/>
    <property type="project" value="UniProtKB-SubCell"/>
</dbReference>
<dbReference type="PROSITE" id="PS51450">
    <property type="entry name" value="LRR"/>
    <property type="match status" value="1"/>
</dbReference>
<dbReference type="Pfam" id="PF00560">
    <property type="entry name" value="LRR_1"/>
    <property type="match status" value="12"/>
</dbReference>
<comment type="caution">
    <text evidence="12">The sequence shown here is derived from an EMBL/GenBank/DDBJ whole genome shotgun (WGS) entry which is preliminary data.</text>
</comment>
<dbReference type="Proteomes" id="UP001140206">
    <property type="component" value="Chromosome 3"/>
</dbReference>
<protein>
    <submittedName>
        <fullName evidence="12">LRR receptor-like serine/threonine-protein kinase GSO1</fullName>
    </submittedName>
</protein>
<dbReference type="SMART" id="SM00365">
    <property type="entry name" value="LRR_SD22"/>
    <property type="match status" value="5"/>
</dbReference>
<keyword evidence="9 11" id="KW-0472">Membrane</keyword>
<dbReference type="InterPro" id="IPR032675">
    <property type="entry name" value="LRR_dom_sf"/>
</dbReference>
<keyword evidence="12" id="KW-0808">Transferase</keyword>
<evidence type="ECO:0000256" key="8">
    <source>
        <dbReference type="ARBA" id="ARBA00022989"/>
    </source>
</evidence>
<reference evidence="12" key="1">
    <citation type="submission" date="2022-08" db="EMBL/GenBank/DDBJ databases">
        <authorList>
            <person name="Marques A."/>
        </authorList>
    </citation>
    <scope>NUCLEOTIDE SEQUENCE</scope>
    <source>
        <strain evidence="12">RhyPub2mFocal</strain>
        <tissue evidence="12">Leaves</tissue>
    </source>
</reference>
<dbReference type="PANTHER" id="PTHR48063:SF112">
    <property type="entry name" value="RECEPTOR LIKE PROTEIN 30-LIKE"/>
    <property type="match status" value="1"/>
</dbReference>
<evidence type="ECO:0000256" key="7">
    <source>
        <dbReference type="ARBA" id="ARBA00022737"/>
    </source>
</evidence>
<dbReference type="PRINTS" id="PR00019">
    <property type="entry name" value="LEURICHRPT"/>
</dbReference>
<organism evidence="12 13">
    <name type="scientific">Rhynchospora pubera</name>
    <dbReference type="NCBI Taxonomy" id="906938"/>
    <lineage>
        <taxon>Eukaryota</taxon>
        <taxon>Viridiplantae</taxon>
        <taxon>Streptophyta</taxon>
        <taxon>Embryophyta</taxon>
        <taxon>Tracheophyta</taxon>
        <taxon>Spermatophyta</taxon>
        <taxon>Magnoliopsida</taxon>
        <taxon>Liliopsida</taxon>
        <taxon>Poales</taxon>
        <taxon>Cyperaceae</taxon>
        <taxon>Cyperoideae</taxon>
        <taxon>Rhynchosporeae</taxon>
        <taxon>Rhynchospora</taxon>
    </lineage>
</organism>
<evidence type="ECO:0000313" key="12">
    <source>
        <dbReference type="EMBL" id="KAJ4776228.1"/>
    </source>
</evidence>
<evidence type="ECO:0000313" key="13">
    <source>
        <dbReference type="Proteomes" id="UP001140206"/>
    </source>
</evidence>
<evidence type="ECO:0000256" key="6">
    <source>
        <dbReference type="ARBA" id="ARBA00022729"/>
    </source>
</evidence>
<keyword evidence="13" id="KW-1185">Reference proteome</keyword>
<evidence type="ECO:0000256" key="11">
    <source>
        <dbReference type="SAM" id="Phobius"/>
    </source>
</evidence>
<dbReference type="Pfam" id="PF13855">
    <property type="entry name" value="LRR_8"/>
    <property type="match status" value="2"/>
</dbReference>
<dbReference type="FunFam" id="3.80.10.10:FF:000041">
    <property type="entry name" value="LRR receptor-like serine/threonine-protein kinase ERECTA"/>
    <property type="match status" value="1"/>
</dbReference>
<dbReference type="EMBL" id="JAMFTS010000003">
    <property type="protein sequence ID" value="KAJ4776228.1"/>
    <property type="molecule type" value="Genomic_DNA"/>
</dbReference>
<keyword evidence="10" id="KW-0325">Glycoprotein</keyword>
<dbReference type="PANTHER" id="PTHR48063">
    <property type="entry name" value="LRR RECEPTOR-LIKE KINASE"/>
    <property type="match status" value="1"/>
</dbReference>
<evidence type="ECO:0000256" key="3">
    <source>
        <dbReference type="ARBA" id="ARBA00022475"/>
    </source>
</evidence>
<comment type="subcellular location">
    <subcellularLocation>
        <location evidence="1">Cell membrane</location>
        <topology evidence="1">Single-pass type I membrane protein</topology>
    </subcellularLocation>
</comment>
<dbReference type="GO" id="GO:0016301">
    <property type="term" value="F:kinase activity"/>
    <property type="evidence" value="ECO:0007669"/>
    <property type="project" value="UniProtKB-KW"/>
</dbReference>
<evidence type="ECO:0000256" key="2">
    <source>
        <dbReference type="ARBA" id="ARBA00009592"/>
    </source>
</evidence>
<dbReference type="InterPro" id="IPR003591">
    <property type="entry name" value="Leu-rich_rpt_typical-subtyp"/>
</dbReference>
<dbReference type="InterPro" id="IPR001611">
    <property type="entry name" value="Leu-rich_rpt"/>
</dbReference>
<evidence type="ECO:0000256" key="4">
    <source>
        <dbReference type="ARBA" id="ARBA00022614"/>
    </source>
</evidence>
<name>A0AAV8ECU2_9POAL</name>
<keyword evidence="3" id="KW-1003">Cell membrane</keyword>
<keyword evidence="4" id="KW-0433">Leucine-rich repeat</keyword>
<evidence type="ECO:0000256" key="10">
    <source>
        <dbReference type="ARBA" id="ARBA00023180"/>
    </source>
</evidence>
<gene>
    <name evidence="12" type="ORF">LUZ62_060485</name>
</gene>
<dbReference type="FunFam" id="3.80.10.10:FF:000095">
    <property type="entry name" value="LRR receptor-like serine/threonine-protein kinase GSO1"/>
    <property type="match status" value="1"/>
</dbReference>
<evidence type="ECO:0000256" key="1">
    <source>
        <dbReference type="ARBA" id="ARBA00004251"/>
    </source>
</evidence>
<dbReference type="AlphaFoldDB" id="A0AAV8ECU2"/>
<dbReference type="SUPFAM" id="SSF52058">
    <property type="entry name" value="L domain-like"/>
    <property type="match status" value="2"/>
</dbReference>
<feature type="transmembrane region" description="Helical" evidence="11">
    <location>
        <begin position="834"/>
        <end position="853"/>
    </location>
</feature>
<comment type="similarity">
    <text evidence="2">Belongs to the RLP family.</text>
</comment>
<dbReference type="InterPro" id="IPR046956">
    <property type="entry name" value="RLP23-like"/>
</dbReference>
<dbReference type="SUPFAM" id="SSF52047">
    <property type="entry name" value="RNI-like"/>
    <property type="match status" value="1"/>
</dbReference>
<accession>A0AAV8ECU2</accession>
<keyword evidence="8 11" id="KW-1133">Transmembrane helix</keyword>
<feature type="transmembrane region" description="Helical" evidence="11">
    <location>
        <begin position="799"/>
        <end position="822"/>
    </location>
</feature>
<keyword evidence="12" id="KW-0418">Kinase</keyword>
<keyword evidence="6" id="KW-0732">Signal</keyword>
<keyword evidence="5 11" id="KW-0812">Transmembrane</keyword>
<keyword evidence="7" id="KW-0677">Repeat</keyword>
<evidence type="ECO:0000256" key="9">
    <source>
        <dbReference type="ARBA" id="ARBA00023136"/>
    </source>
</evidence>
<dbReference type="SMART" id="SM00369">
    <property type="entry name" value="LRR_TYP"/>
    <property type="match status" value="9"/>
</dbReference>
<sequence>MGLSGLIPPELGNLSKLQFLDLSYMPDIFVSNVWWLSQLKSLKYLDMSWINFLDSREWAQALNTLPLLQTLYLGANNLTTIPASINGPNFPSLKILSVWDNSFNTRIPDWIGNLTKITNLVLQDCSFVGPIPNQLDNLASLETLDLSSNNLEGPMPPLHNLRNLTQLSIGHVNIGQDIRDVMSKLSNDTLDKLQVLWLSNCGLHGNLIGWVSKLRSLITLDLSNNNLNGTIPTEIGNFTSLESLDLRNNFFTGEFSKAHVTGLSNLKKLYLDFNNITITDGRNWDPPFQLEYLLLSGCKVGPHFLPWLQNQTRMKYIDLSNNGIVDIVPNWFWNYSDIYNIDLSYNQMTGMLPLSMENLKNLYFLDLSNNLFEGGLPFLPHSIMYVKLSHNRLSGPLPHHVEAPYLNVLDLSYNLLNGTIEHLTCSLDELIILDLEQNNLSGNLPQCLATLEVVNIVCNLLNGTIEHLSCDLNYLTILNLAKNSIFGNLPNCWPTALEVVNLANNKLSGAIPNSMGSLIFLEILQLNNNSLTGELPSKLQFCQNLIVLDVGENKFSGQIPYWIGESLNNLTILRLRSNMFSGKIPKQLMYLAKLQVLDFASNNISGSIPQNFEHLSAMASSIDKNNSSYQDFLGTNSEMRYSISISIVTKSLDLEFTRTLSFLRSIDLSNNNLTGEIPQKITTLLALRNLNLSNNHLQGSIPLEIGQMHSIESLDLKMNELSGIIPKSLANLNFLTTLNLSYNNLSGPIPTGNQLQALDDPSIYIGNKYLCGTPLSMSCSNNETPSIFEIRDHDDRDKVLLYLFVALGFVLGFWAIHGILIFKANWRYCFYRMVDNVFDSIYLYVVVYIARLMKADERSN</sequence>